<proteinExistence type="predicted"/>
<name>A0A0F9RKN3_9ZZZZ</name>
<dbReference type="InterPro" id="IPR050678">
    <property type="entry name" value="DNA_Partitioning_ATPase"/>
</dbReference>
<evidence type="ECO:0000259" key="1">
    <source>
        <dbReference type="Pfam" id="PF13614"/>
    </source>
</evidence>
<dbReference type="Gene3D" id="3.40.50.300">
    <property type="entry name" value="P-loop containing nucleotide triphosphate hydrolases"/>
    <property type="match status" value="1"/>
</dbReference>
<dbReference type="InterPro" id="IPR027417">
    <property type="entry name" value="P-loop_NTPase"/>
</dbReference>
<dbReference type="PANTHER" id="PTHR13696">
    <property type="entry name" value="P-LOOP CONTAINING NUCLEOSIDE TRIPHOSPHATE HYDROLASE"/>
    <property type="match status" value="1"/>
</dbReference>
<dbReference type="Pfam" id="PF13614">
    <property type="entry name" value="AAA_31"/>
    <property type="match status" value="1"/>
</dbReference>
<feature type="domain" description="AAA" evidence="1">
    <location>
        <begin position="107"/>
        <end position="274"/>
    </location>
</feature>
<sequence>MDTLATSDAFYQLADSADRYIQFRNSRILSEYFKEPRTYTRAEASEHLSINVRTLDKYVSTAGIDPRRHLDAAWSLTIEELYKVRGLLPVEKRKAAKFVRNSNQKTQRIVIQNQKGGVGKTIAVATLGSCLATEFHEEYKVGLVDMDPQSTLSMYYATEAAKQGFLSVGDLLMGNFELEKNETLSDAVSEAFLKTTIPNLRVLPATQNDRAIEGWFHQQVFNGKLDSPYTKLDELLTLVDDEFDIIIIDTPPSLGFGTINSYYAGTSVIFPMSITENDIDATCSYFSFMPQVWELIKAAGHPGYDFMKIQITNYKTSTGTAELQGRFNDFFLPFVYSKEFKNSESIKGCSALLCTVFDMSKSAYAKSKVSFVGATTNAKDITGQILSDIKATWKNEDKR</sequence>
<protein>
    <recommendedName>
        <fullName evidence="1">AAA domain-containing protein</fullName>
    </recommendedName>
</protein>
<dbReference type="SUPFAM" id="SSF52540">
    <property type="entry name" value="P-loop containing nucleoside triphosphate hydrolases"/>
    <property type="match status" value="1"/>
</dbReference>
<comment type="caution">
    <text evidence="2">The sequence shown here is derived from an EMBL/GenBank/DDBJ whole genome shotgun (WGS) entry which is preliminary data.</text>
</comment>
<gene>
    <name evidence="2" type="ORF">LCGC14_0962560</name>
</gene>
<reference evidence="2" key="1">
    <citation type="journal article" date="2015" name="Nature">
        <title>Complex archaea that bridge the gap between prokaryotes and eukaryotes.</title>
        <authorList>
            <person name="Spang A."/>
            <person name="Saw J.H."/>
            <person name="Jorgensen S.L."/>
            <person name="Zaremba-Niedzwiedzka K."/>
            <person name="Martijn J."/>
            <person name="Lind A.E."/>
            <person name="van Eijk R."/>
            <person name="Schleper C."/>
            <person name="Guy L."/>
            <person name="Ettema T.J."/>
        </authorList>
    </citation>
    <scope>NUCLEOTIDE SEQUENCE</scope>
</reference>
<accession>A0A0F9RKN3</accession>
<dbReference type="AlphaFoldDB" id="A0A0F9RKN3"/>
<dbReference type="EMBL" id="LAZR01003491">
    <property type="protein sequence ID" value="KKN17763.1"/>
    <property type="molecule type" value="Genomic_DNA"/>
</dbReference>
<evidence type="ECO:0000313" key="2">
    <source>
        <dbReference type="EMBL" id="KKN17763.1"/>
    </source>
</evidence>
<organism evidence="2">
    <name type="scientific">marine sediment metagenome</name>
    <dbReference type="NCBI Taxonomy" id="412755"/>
    <lineage>
        <taxon>unclassified sequences</taxon>
        <taxon>metagenomes</taxon>
        <taxon>ecological metagenomes</taxon>
    </lineage>
</organism>
<dbReference type="InterPro" id="IPR025669">
    <property type="entry name" value="AAA_dom"/>
</dbReference>
<dbReference type="PANTHER" id="PTHR13696:SF52">
    <property type="entry name" value="PARA FAMILY PROTEIN CT_582"/>
    <property type="match status" value="1"/>
</dbReference>
<dbReference type="CDD" id="cd02042">
    <property type="entry name" value="ParAB_family"/>
    <property type="match status" value="1"/>
</dbReference>